<evidence type="ECO:0000256" key="1">
    <source>
        <dbReference type="ARBA" id="ARBA00004609"/>
    </source>
</evidence>
<evidence type="ECO:0000313" key="12">
    <source>
        <dbReference type="Proteomes" id="UP000634136"/>
    </source>
</evidence>
<evidence type="ECO:0000256" key="3">
    <source>
        <dbReference type="ARBA" id="ARBA00022622"/>
    </source>
</evidence>
<dbReference type="PANTHER" id="PTHR31044">
    <property type="entry name" value="BETA-1,3 GLUCANASE"/>
    <property type="match status" value="1"/>
</dbReference>
<feature type="region of interest" description="Disordered" evidence="9">
    <location>
        <begin position="1"/>
        <end position="85"/>
    </location>
</feature>
<dbReference type="SMART" id="SM00768">
    <property type="entry name" value="X8"/>
    <property type="match status" value="1"/>
</dbReference>
<evidence type="ECO:0000256" key="5">
    <source>
        <dbReference type="ARBA" id="ARBA00023136"/>
    </source>
</evidence>
<proteinExistence type="predicted"/>
<dbReference type="Gene3D" id="1.20.58.1040">
    <property type="match status" value="1"/>
</dbReference>
<evidence type="ECO:0000256" key="9">
    <source>
        <dbReference type="SAM" id="MobiDB-lite"/>
    </source>
</evidence>
<keyword evidence="12" id="KW-1185">Reference proteome</keyword>
<feature type="compositionally biased region" description="Basic and acidic residues" evidence="9">
    <location>
        <begin position="1"/>
        <end position="17"/>
    </location>
</feature>
<comment type="caution">
    <text evidence="11">The sequence shown here is derived from an EMBL/GenBank/DDBJ whole genome shotgun (WGS) entry which is preliminary data.</text>
</comment>
<evidence type="ECO:0000256" key="2">
    <source>
        <dbReference type="ARBA" id="ARBA00022475"/>
    </source>
</evidence>
<keyword evidence="7" id="KW-0325">Glycoprotein</keyword>
<dbReference type="EMBL" id="JAAIUW010000009">
    <property type="protein sequence ID" value="KAF7815724.1"/>
    <property type="molecule type" value="Genomic_DNA"/>
</dbReference>
<keyword evidence="8" id="KW-0449">Lipoprotein</keyword>
<evidence type="ECO:0000259" key="10">
    <source>
        <dbReference type="SMART" id="SM00768"/>
    </source>
</evidence>
<evidence type="ECO:0000256" key="7">
    <source>
        <dbReference type="ARBA" id="ARBA00023180"/>
    </source>
</evidence>
<name>A0A834T4W4_9FABA</name>
<evidence type="ECO:0000256" key="8">
    <source>
        <dbReference type="ARBA" id="ARBA00023288"/>
    </source>
</evidence>
<protein>
    <submittedName>
        <fullName evidence="11">PLASMODESMATA CALLOSE-BINDING PROTEIN 5</fullName>
    </submittedName>
</protein>
<keyword evidence="6" id="KW-1015">Disulfide bond</keyword>
<dbReference type="GO" id="GO:0005886">
    <property type="term" value="C:plasma membrane"/>
    <property type="evidence" value="ECO:0007669"/>
    <property type="project" value="UniProtKB-SubCell"/>
</dbReference>
<sequence>MRTQKEAHGIMTSKKDITTPITTIPNLVPTIPTPSSSSSSSPILNPNSNPDTTVSPASTVLPFTTITNNNTSNNNGSSSPNNNSPEVVGSGVSWCIASPSASITALQVALDYACGYGGADCSEIQPSGRCYNPSSIRDHASFAFNSYYHKNPLPNSCNFGGTALITSTNPSNSLLSLSHYSLLKDIMFTSTVKIVSELRVC</sequence>
<gene>
    <name evidence="11" type="ORF">G2W53_029693</name>
</gene>
<feature type="compositionally biased region" description="Low complexity" evidence="9">
    <location>
        <begin position="18"/>
        <end position="50"/>
    </location>
</feature>
<dbReference type="AlphaFoldDB" id="A0A834T4W4"/>
<feature type="domain" description="X8" evidence="10">
    <location>
        <begin position="93"/>
        <end position="176"/>
    </location>
</feature>
<dbReference type="InterPro" id="IPR044788">
    <property type="entry name" value="X8_dom_prot"/>
</dbReference>
<keyword evidence="2" id="KW-1003">Cell membrane</keyword>
<reference evidence="11" key="1">
    <citation type="submission" date="2020-09" db="EMBL/GenBank/DDBJ databases">
        <title>Genome-Enabled Discovery of Anthraquinone Biosynthesis in Senna tora.</title>
        <authorList>
            <person name="Kang S.-H."/>
            <person name="Pandey R.P."/>
            <person name="Lee C.-M."/>
            <person name="Sim J.-S."/>
            <person name="Jeong J.-T."/>
            <person name="Choi B.-S."/>
            <person name="Jung M."/>
            <person name="Ginzburg D."/>
            <person name="Zhao K."/>
            <person name="Won S.Y."/>
            <person name="Oh T.-J."/>
            <person name="Yu Y."/>
            <person name="Kim N.-H."/>
            <person name="Lee O.R."/>
            <person name="Lee T.-H."/>
            <person name="Bashyal P."/>
            <person name="Kim T.-S."/>
            <person name="Lee W.-H."/>
            <person name="Kawkins C."/>
            <person name="Kim C.-K."/>
            <person name="Kim J.S."/>
            <person name="Ahn B.O."/>
            <person name="Rhee S.Y."/>
            <person name="Sohng J.K."/>
        </authorList>
    </citation>
    <scope>NUCLEOTIDE SEQUENCE</scope>
    <source>
        <tissue evidence="11">Leaf</tissue>
    </source>
</reference>
<dbReference type="GO" id="GO:0009506">
    <property type="term" value="C:plasmodesma"/>
    <property type="evidence" value="ECO:0007669"/>
    <property type="project" value="UniProtKB-ARBA"/>
</dbReference>
<evidence type="ECO:0000313" key="11">
    <source>
        <dbReference type="EMBL" id="KAF7815724.1"/>
    </source>
</evidence>
<keyword evidence="4" id="KW-0732">Signal</keyword>
<dbReference type="PANTHER" id="PTHR31044:SF52">
    <property type="entry name" value="OS01G0631500 PROTEIN"/>
    <property type="match status" value="1"/>
</dbReference>
<keyword evidence="5" id="KW-0472">Membrane</keyword>
<dbReference type="Proteomes" id="UP000634136">
    <property type="component" value="Unassembled WGS sequence"/>
</dbReference>
<organism evidence="11 12">
    <name type="scientific">Senna tora</name>
    <dbReference type="NCBI Taxonomy" id="362788"/>
    <lineage>
        <taxon>Eukaryota</taxon>
        <taxon>Viridiplantae</taxon>
        <taxon>Streptophyta</taxon>
        <taxon>Embryophyta</taxon>
        <taxon>Tracheophyta</taxon>
        <taxon>Spermatophyta</taxon>
        <taxon>Magnoliopsida</taxon>
        <taxon>eudicotyledons</taxon>
        <taxon>Gunneridae</taxon>
        <taxon>Pentapetalae</taxon>
        <taxon>rosids</taxon>
        <taxon>fabids</taxon>
        <taxon>Fabales</taxon>
        <taxon>Fabaceae</taxon>
        <taxon>Caesalpinioideae</taxon>
        <taxon>Cassia clade</taxon>
        <taxon>Senna</taxon>
    </lineage>
</organism>
<keyword evidence="3" id="KW-0336">GPI-anchor</keyword>
<dbReference type="GO" id="GO:0098552">
    <property type="term" value="C:side of membrane"/>
    <property type="evidence" value="ECO:0007669"/>
    <property type="project" value="UniProtKB-KW"/>
</dbReference>
<evidence type="ECO:0000256" key="6">
    <source>
        <dbReference type="ARBA" id="ARBA00023157"/>
    </source>
</evidence>
<accession>A0A834T4W4</accession>
<evidence type="ECO:0000256" key="4">
    <source>
        <dbReference type="ARBA" id="ARBA00022729"/>
    </source>
</evidence>
<dbReference type="Pfam" id="PF07983">
    <property type="entry name" value="X8"/>
    <property type="match status" value="1"/>
</dbReference>
<feature type="compositionally biased region" description="Polar residues" evidence="9">
    <location>
        <begin position="51"/>
        <end position="62"/>
    </location>
</feature>
<feature type="compositionally biased region" description="Low complexity" evidence="9">
    <location>
        <begin position="64"/>
        <end position="84"/>
    </location>
</feature>
<dbReference type="InterPro" id="IPR012946">
    <property type="entry name" value="X8"/>
</dbReference>
<dbReference type="OrthoDB" id="1073427at2759"/>
<dbReference type="FunFam" id="1.20.58.1040:FF:000001">
    <property type="entry name" value="Glucan endo-1,3-beta-glucosidase 4"/>
    <property type="match status" value="1"/>
</dbReference>
<comment type="subcellular location">
    <subcellularLocation>
        <location evidence="1">Cell membrane</location>
        <topology evidence="1">Lipid-anchor</topology>
        <topology evidence="1">GPI-anchor</topology>
    </subcellularLocation>
</comment>